<dbReference type="Proteomes" id="UP001234178">
    <property type="component" value="Unassembled WGS sequence"/>
</dbReference>
<evidence type="ECO:0000313" key="3">
    <source>
        <dbReference type="Proteomes" id="UP001234178"/>
    </source>
</evidence>
<keyword evidence="3" id="KW-1185">Reference proteome</keyword>
<evidence type="ECO:0000313" key="2">
    <source>
        <dbReference type="EMBL" id="KAK4015896.1"/>
    </source>
</evidence>
<feature type="compositionally biased region" description="Basic and acidic residues" evidence="1">
    <location>
        <begin position="25"/>
        <end position="35"/>
    </location>
</feature>
<feature type="compositionally biased region" description="Polar residues" evidence="1">
    <location>
        <begin position="12"/>
        <end position="24"/>
    </location>
</feature>
<feature type="region of interest" description="Disordered" evidence="1">
    <location>
        <begin position="1"/>
        <end position="36"/>
    </location>
</feature>
<reference evidence="2 3" key="1">
    <citation type="journal article" date="2023" name="Nucleic Acids Res.">
        <title>The hologenome of Daphnia magna reveals possible DNA methylation and microbiome-mediated evolution of the host genome.</title>
        <authorList>
            <person name="Chaturvedi A."/>
            <person name="Li X."/>
            <person name="Dhandapani V."/>
            <person name="Marshall H."/>
            <person name="Kissane S."/>
            <person name="Cuenca-Cambronero M."/>
            <person name="Asole G."/>
            <person name="Calvet F."/>
            <person name="Ruiz-Romero M."/>
            <person name="Marangio P."/>
            <person name="Guigo R."/>
            <person name="Rago D."/>
            <person name="Mirbahai L."/>
            <person name="Eastwood N."/>
            <person name="Colbourne J.K."/>
            <person name="Zhou J."/>
            <person name="Mallon E."/>
            <person name="Orsini L."/>
        </authorList>
    </citation>
    <scope>NUCLEOTIDE SEQUENCE [LARGE SCALE GENOMIC DNA]</scope>
    <source>
        <strain evidence="2">LRV0_1</strain>
    </source>
</reference>
<gene>
    <name evidence="2" type="ORF">OUZ56_030863</name>
</gene>
<accession>A0ABQ9ZT32</accession>
<evidence type="ECO:0000256" key="1">
    <source>
        <dbReference type="SAM" id="MobiDB-lite"/>
    </source>
</evidence>
<name>A0ABQ9ZT32_9CRUS</name>
<protein>
    <submittedName>
        <fullName evidence="2">Uncharacterized protein</fullName>
    </submittedName>
</protein>
<proteinExistence type="predicted"/>
<dbReference type="EMBL" id="JAOYFB010000005">
    <property type="protein sequence ID" value="KAK4015896.1"/>
    <property type="molecule type" value="Genomic_DNA"/>
</dbReference>
<organism evidence="2 3">
    <name type="scientific">Daphnia magna</name>
    <dbReference type="NCBI Taxonomy" id="35525"/>
    <lineage>
        <taxon>Eukaryota</taxon>
        <taxon>Metazoa</taxon>
        <taxon>Ecdysozoa</taxon>
        <taxon>Arthropoda</taxon>
        <taxon>Crustacea</taxon>
        <taxon>Branchiopoda</taxon>
        <taxon>Diplostraca</taxon>
        <taxon>Cladocera</taxon>
        <taxon>Anomopoda</taxon>
        <taxon>Daphniidae</taxon>
        <taxon>Daphnia</taxon>
    </lineage>
</organism>
<sequence length="72" mass="8116">MYKLAQKPASRNDFTSGTGTNQKDPTVETQKRLEENGWSEVSKLRWIKSQQSRGTTDFRASGFLKAKPVLPS</sequence>
<comment type="caution">
    <text evidence="2">The sequence shown here is derived from an EMBL/GenBank/DDBJ whole genome shotgun (WGS) entry which is preliminary data.</text>
</comment>